<keyword evidence="3" id="KW-1185">Reference proteome</keyword>
<evidence type="ECO:0000313" key="3">
    <source>
        <dbReference type="Proteomes" id="UP000004947"/>
    </source>
</evidence>
<name>A6DKN2_9BACT</name>
<dbReference type="SUPFAM" id="SSF56112">
    <property type="entry name" value="Protein kinase-like (PK-like)"/>
    <property type="match status" value="1"/>
</dbReference>
<organism evidence="2 3">
    <name type="scientific">Lentisphaera araneosa HTCC2155</name>
    <dbReference type="NCBI Taxonomy" id="313628"/>
    <lineage>
        <taxon>Bacteria</taxon>
        <taxon>Pseudomonadati</taxon>
        <taxon>Lentisphaerota</taxon>
        <taxon>Lentisphaeria</taxon>
        <taxon>Lentisphaerales</taxon>
        <taxon>Lentisphaeraceae</taxon>
        <taxon>Lentisphaera</taxon>
    </lineage>
</organism>
<comment type="caution">
    <text evidence="2">The sequence shown here is derived from an EMBL/GenBank/DDBJ whole genome shotgun (WGS) entry which is preliminary data.</text>
</comment>
<reference evidence="2 3" key="1">
    <citation type="journal article" date="2010" name="J. Bacteriol.">
        <title>Genome sequence of Lentisphaera araneosa HTCC2155T, the type species of the order Lentisphaerales in the phylum Lentisphaerae.</title>
        <authorList>
            <person name="Thrash J.C."/>
            <person name="Cho J.C."/>
            <person name="Vergin K.L."/>
            <person name="Morris R.M."/>
            <person name="Giovannoni S.J."/>
        </authorList>
    </citation>
    <scope>NUCLEOTIDE SEQUENCE [LARGE SCALE GENOMIC DNA]</scope>
    <source>
        <strain evidence="2 3">HTCC2155</strain>
    </source>
</reference>
<dbReference type="STRING" id="313628.LNTAR_00975"/>
<evidence type="ECO:0000313" key="2">
    <source>
        <dbReference type="EMBL" id="EDM27930.1"/>
    </source>
</evidence>
<dbReference type="OrthoDB" id="9801841at2"/>
<evidence type="ECO:0000259" key="1">
    <source>
        <dbReference type="PROSITE" id="PS50011"/>
    </source>
</evidence>
<dbReference type="EMBL" id="ABCK01000007">
    <property type="protein sequence ID" value="EDM27930.1"/>
    <property type="molecule type" value="Genomic_DNA"/>
</dbReference>
<sequence>MQDFNEDFMTQAFDQAFNDESDQLLDKISHAEKRYQDGEEIGSGGMKKIVSSFDSFTDRELARAYPLSDETKVDNFISEVRISAKLEHPNIIPLYDIGVEKGQVFFTMKKLSGCNLYDLIKKSEKQ</sequence>
<dbReference type="InterPro" id="IPR000719">
    <property type="entry name" value="Prot_kinase_dom"/>
</dbReference>
<keyword evidence="2" id="KW-0808">Transferase</keyword>
<proteinExistence type="predicted"/>
<gene>
    <name evidence="2" type="ORF">LNTAR_00975</name>
</gene>
<dbReference type="GO" id="GO:0005524">
    <property type="term" value="F:ATP binding"/>
    <property type="evidence" value="ECO:0007669"/>
    <property type="project" value="InterPro"/>
</dbReference>
<dbReference type="RefSeq" id="WP_007278444.1">
    <property type="nucleotide sequence ID" value="NZ_ABCK01000007.1"/>
</dbReference>
<protein>
    <submittedName>
        <fullName evidence="2">Tyrosine protein kinase:Serine/threonine protein kinase:Sel1-like repeat</fullName>
    </submittedName>
</protein>
<keyword evidence="2" id="KW-0418">Kinase</keyword>
<dbReference type="InterPro" id="IPR011009">
    <property type="entry name" value="Kinase-like_dom_sf"/>
</dbReference>
<accession>A6DKN2</accession>
<dbReference type="PROSITE" id="PS50011">
    <property type="entry name" value="PROTEIN_KINASE_DOM"/>
    <property type="match status" value="1"/>
</dbReference>
<dbReference type="Proteomes" id="UP000004947">
    <property type="component" value="Unassembled WGS sequence"/>
</dbReference>
<feature type="domain" description="Protein kinase" evidence="1">
    <location>
        <begin position="35"/>
        <end position="126"/>
    </location>
</feature>
<dbReference type="GO" id="GO:0004674">
    <property type="term" value="F:protein serine/threonine kinase activity"/>
    <property type="evidence" value="ECO:0007669"/>
    <property type="project" value="UniProtKB-KW"/>
</dbReference>
<dbReference type="Gene3D" id="1.10.510.10">
    <property type="entry name" value="Transferase(Phosphotransferase) domain 1"/>
    <property type="match status" value="1"/>
</dbReference>
<keyword evidence="2" id="KW-0723">Serine/threonine-protein kinase</keyword>
<dbReference type="AlphaFoldDB" id="A6DKN2"/>
<dbReference type="eggNOG" id="COG0515">
    <property type="taxonomic scope" value="Bacteria"/>
</dbReference>